<dbReference type="PANTHER" id="PTHR30562:SF1">
    <property type="entry name" value="UVRABC SYSTEM PROTEIN C"/>
    <property type="match status" value="1"/>
</dbReference>
<dbReference type="PROSITE" id="PS50164">
    <property type="entry name" value="GIY_YIG"/>
    <property type="match status" value="1"/>
</dbReference>
<evidence type="ECO:0000313" key="3">
    <source>
        <dbReference type="Proteomes" id="UP001530377"/>
    </source>
</evidence>
<dbReference type="InterPro" id="IPR035901">
    <property type="entry name" value="GIY-YIG_endonuc_sf"/>
</dbReference>
<organism evidence="2 3">
    <name type="scientific">Cyclostephanos tholiformis</name>
    <dbReference type="NCBI Taxonomy" id="382380"/>
    <lineage>
        <taxon>Eukaryota</taxon>
        <taxon>Sar</taxon>
        <taxon>Stramenopiles</taxon>
        <taxon>Ochrophyta</taxon>
        <taxon>Bacillariophyta</taxon>
        <taxon>Coscinodiscophyceae</taxon>
        <taxon>Thalassiosirophycidae</taxon>
        <taxon>Stephanodiscales</taxon>
        <taxon>Stephanodiscaceae</taxon>
        <taxon>Cyclostephanos</taxon>
    </lineage>
</organism>
<dbReference type="AlphaFoldDB" id="A0ABD3SH63"/>
<gene>
    <name evidence="2" type="ORF">ACHAXA_004131</name>
</gene>
<evidence type="ECO:0000313" key="2">
    <source>
        <dbReference type="EMBL" id="KAL3823859.1"/>
    </source>
</evidence>
<keyword evidence="3" id="KW-1185">Reference proteome</keyword>
<dbReference type="PANTHER" id="PTHR30562">
    <property type="entry name" value="UVRC/OXIDOREDUCTASE"/>
    <property type="match status" value="1"/>
</dbReference>
<name>A0ABD3SH63_9STRA</name>
<dbReference type="EMBL" id="JALLPB020000028">
    <property type="protein sequence ID" value="KAL3823859.1"/>
    <property type="molecule type" value="Genomic_DNA"/>
</dbReference>
<proteinExistence type="predicted"/>
<feature type="domain" description="GIY-YIG" evidence="1">
    <location>
        <begin position="1"/>
        <end position="42"/>
    </location>
</feature>
<accession>A0ABD3SH63</accession>
<evidence type="ECO:0000259" key="1">
    <source>
        <dbReference type="PROSITE" id="PS50164"/>
    </source>
</evidence>
<reference evidence="2 3" key="1">
    <citation type="submission" date="2024-10" db="EMBL/GenBank/DDBJ databases">
        <title>Updated reference genomes for cyclostephanoid diatoms.</title>
        <authorList>
            <person name="Roberts W.R."/>
            <person name="Alverson A.J."/>
        </authorList>
    </citation>
    <scope>NUCLEOTIDE SEQUENCE [LARGE SCALE GENOMIC DNA]</scope>
    <source>
        <strain evidence="2 3">AJA228-03</strain>
    </source>
</reference>
<dbReference type="Gene3D" id="3.40.1440.10">
    <property type="entry name" value="GIY-YIG endonuclease"/>
    <property type="match status" value="1"/>
</dbReference>
<comment type="caution">
    <text evidence="2">The sequence shown here is derived from an EMBL/GenBank/DDBJ whole genome shotgun (WGS) entry which is preliminary data.</text>
</comment>
<sequence>MANHSTRIEVMVKIEFILTPSDRDALLLENKLIKQHQPLYSILLKDDESYPYICATIGDAFPQLIIAPTRNDDSRYRYFGPYPKYMELFSILEAIEEEYDLRSMRFQA</sequence>
<dbReference type="InterPro" id="IPR050066">
    <property type="entry name" value="UvrABC_protein_C"/>
</dbReference>
<protein>
    <recommendedName>
        <fullName evidence="1">GIY-YIG domain-containing protein</fullName>
    </recommendedName>
</protein>
<dbReference type="InterPro" id="IPR000305">
    <property type="entry name" value="GIY-YIG_endonuc"/>
</dbReference>
<dbReference type="Proteomes" id="UP001530377">
    <property type="component" value="Unassembled WGS sequence"/>
</dbReference>